<sequence>MARLWHRRLRRLSEQRMGKSPQAAKRAGRSDTKDLTSRTSRSASFRKLSQRVGAARPISSPLSPRLWQSCLYFWVRAGLLQKCWLMFSTTLVSRCTLRCLSMTEAARLTRWAAQCTDALKGASCCRALTARPE</sequence>
<name>A0A699ZPX2_HAELA</name>
<keyword evidence="3" id="KW-1185">Reference proteome</keyword>
<feature type="region of interest" description="Disordered" evidence="1">
    <location>
        <begin position="14"/>
        <end position="48"/>
    </location>
</feature>
<dbReference type="Proteomes" id="UP000485058">
    <property type="component" value="Unassembled WGS sequence"/>
</dbReference>
<protein>
    <submittedName>
        <fullName evidence="2">Uncharacterized protein</fullName>
    </submittedName>
</protein>
<dbReference type="EMBL" id="BLLF01001226">
    <property type="protein sequence ID" value="GFH17942.1"/>
    <property type="molecule type" value="Genomic_DNA"/>
</dbReference>
<comment type="caution">
    <text evidence="2">The sequence shown here is derived from an EMBL/GenBank/DDBJ whole genome shotgun (WGS) entry which is preliminary data.</text>
</comment>
<organism evidence="2 3">
    <name type="scientific">Haematococcus lacustris</name>
    <name type="common">Green alga</name>
    <name type="synonym">Haematococcus pluvialis</name>
    <dbReference type="NCBI Taxonomy" id="44745"/>
    <lineage>
        <taxon>Eukaryota</taxon>
        <taxon>Viridiplantae</taxon>
        <taxon>Chlorophyta</taxon>
        <taxon>core chlorophytes</taxon>
        <taxon>Chlorophyceae</taxon>
        <taxon>CS clade</taxon>
        <taxon>Chlamydomonadales</taxon>
        <taxon>Haematococcaceae</taxon>
        <taxon>Haematococcus</taxon>
    </lineage>
</organism>
<proteinExistence type="predicted"/>
<evidence type="ECO:0000256" key="1">
    <source>
        <dbReference type="SAM" id="MobiDB-lite"/>
    </source>
</evidence>
<accession>A0A699ZPX2</accession>
<gene>
    <name evidence="2" type="ORF">HaLaN_14667</name>
</gene>
<evidence type="ECO:0000313" key="3">
    <source>
        <dbReference type="Proteomes" id="UP000485058"/>
    </source>
</evidence>
<reference evidence="2 3" key="1">
    <citation type="submission" date="2020-02" db="EMBL/GenBank/DDBJ databases">
        <title>Draft genome sequence of Haematococcus lacustris strain NIES-144.</title>
        <authorList>
            <person name="Morimoto D."/>
            <person name="Nakagawa S."/>
            <person name="Yoshida T."/>
            <person name="Sawayama S."/>
        </authorList>
    </citation>
    <scope>NUCLEOTIDE SEQUENCE [LARGE SCALE GENOMIC DNA]</scope>
    <source>
        <strain evidence="2 3">NIES-144</strain>
    </source>
</reference>
<evidence type="ECO:0000313" key="2">
    <source>
        <dbReference type="EMBL" id="GFH17942.1"/>
    </source>
</evidence>
<dbReference type="AlphaFoldDB" id="A0A699ZPX2"/>